<feature type="transmembrane region" description="Helical" evidence="1">
    <location>
        <begin position="12"/>
        <end position="32"/>
    </location>
</feature>
<reference evidence="2" key="1">
    <citation type="submission" date="2020-12" db="EMBL/GenBank/DDBJ databases">
        <title>Desulfobium dissulfuricans gen. nov., sp. nov., a novel mesophilic, sulfate-reducing bacterium isolated from a deep-sea hydrothermal vent.</title>
        <authorList>
            <person name="Hashimoto Y."/>
            <person name="Tame A."/>
            <person name="Sawayama S."/>
            <person name="Miyazaki J."/>
            <person name="Takai K."/>
            <person name="Nakagawa S."/>
        </authorList>
    </citation>
    <scope>NUCLEOTIDE SEQUENCE</scope>
    <source>
        <strain evidence="2">GF1</strain>
    </source>
</reference>
<keyword evidence="1" id="KW-0472">Membrane</keyword>
<dbReference type="AlphaFoldDB" id="A0A915U0L4"/>
<dbReference type="EMBL" id="AP024233">
    <property type="protein sequence ID" value="BCO09278.1"/>
    <property type="molecule type" value="Genomic_DNA"/>
</dbReference>
<protein>
    <submittedName>
        <fullName evidence="2">Uncharacterized protein</fullName>
    </submittedName>
</protein>
<accession>A0A915U0L4</accession>
<dbReference type="KEGG" id="ddu:GF1_16540"/>
<evidence type="ECO:0000313" key="2">
    <source>
        <dbReference type="EMBL" id="BCO09278.1"/>
    </source>
</evidence>
<dbReference type="Proteomes" id="UP001063350">
    <property type="component" value="Chromosome"/>
</dbReference>
<keyword evidence="1" id="KW-1133">Transmembrane helix</keyword>
<keyword evidence="1" id="KW-0812">Transmembrane</keyword>
<gene>
    <name evidence="2" type="ORF">GF1_16540</name>
</gene>
<organism evidence="2 3">
    <name type="scientific">Desulfolithobacter dissulfuricans</name>
    <dbReference type="NCBI Taxonomy" id="2795293"/>
    <lineage>
        <taxon>Bacteria</taxon>
        <taxon>Pseudomonadati</taxon>
        <taxon>Thermodesulfobacteriota</taxon>
        <taxon>Desulfobulbia</taxon>
        <taxon>Desulfobulbales</taxon>
        <taxon>Desulfobulbaceae</taxon>
        <taxon>Desulfolithobacter</taxon>
    </lineage>
</organism>
<evidence type="ECO:0000256" key="1">
    <source>
        <dbReference type="SAM" id="Phobius"/>
    </source>
</evidence>
<evidence type="ECO:0000313" key="3">
    <source>
        <dbReference type="Proteomes" id="UP001063350"/>
    </source>
</evidence>
<keyword evidence="3" id="KW-1185">Reference proteome</keyword>
<name>A0A915U0L4_9BACT</name>
<proteinExistence type="predicted"/>
<sequence length="92" mass="10272">MRFRYGPNRLFGALVLSCKILAGLFHALLGYIRLFNLLRLRRGPAGLDNSLLWGRGFSVEAGAGTNKRPGRIRLFRSAVSVFQVEIPGRDRA</sequence>